<keyword evidence="2" id="KW-1185">Reference proteome</keyword>
<dbReference type="EMBL" id="QKYT01000050">
    <property type="protein sequence ID" value="RIA96122.1"/>
    <property type="molecule type" value="Genomic_DNA"/>
</dbReference>
<protein>
    <recommendedName>
        <fullName evidence="3">Arrestin-like N-terminal domain-containing protein</fullName>
    </recommendedName>
</protein>
<dbReference type="AlphaFoldDB" id="A0A397TDW2"/>
<name>A0A397TDW2_9GLOM</name>
<dbReference type="InterPro" id="IPR014752">
    <property type="entry name" value="Arrestin-like_C"/>
</dbReference>
<comment type="caution">
    <text evidence="1">The sequence shown here is derived from an EMBL/GenBank/DDBJ whole genome shotgun (WGS) entry which is preliminary data.</text>
</comment>
<evidence type="ECO:0000313" key="2">
    <source>
        <dbReference type="Proteomes" id="UP000265703"/>
    </source>
</evidence>
<dbReference type="OrthoDB" id="2322297at2759"/>
<accession>A0A397TDW2</accession>
<sequence>MEAMRPNIQLLETNSTKCFFSYPYNMKTFQIGYLGVGPSTISGGFHVRYPTSSPIHISRIEATLIGQEAIAVLFHDDLQNKKHVFYSQTQCIYTSPSLEFAPTTTLDLKFNFNLDDDIPPSYSTSSQNNIPLSQNIIRYKIKITIFRKCNIFKLQGKSKIVSKICQIERYSLPSILRSRNSQRLLMYRSESNKIKPDSKLNLVHAEAFLPSEYIDMNSIMVIPLTLILPDSNMKVERIYVVIKEYQTFKENEKGNELVYFDESQEILKYESLADNIEIVEEEINKYFIELRLDIPAFDCSSKRIQAFEGVRIMKYFSVKHVLKIKIKFENEGVIVLRKDIWLQRSLSEKRILKGRENGTIY</sequence>
<dbReference type="Proteomes" id="UP000265703">
    <property type="component" value="Unassembled WGS sequence"/>
</dbReference>
<proteinExistence type="predicted"/>
<evidence type="ECO:0008006" key="3">
    <source>
        <dbReference type="Google" id="ProtNLM"/>
    </source>
</evidence>
<evidence type="ECO:0000313" key="1">
    <source>
        <dbReference type="EMBL" id="RIA96122.1"/>
    </source>
</evidence>
<organism evidence="1 2">
    <name type="scientific">Glomus cerebriforme</name>
    <dbReference type="NCBI Taxonomy" id="658196"/>
    <lineage>
        <taxon>Eukaryota</taxon>
        <taxon>Fungi</taxon>
        <taxon>Fungi incertae sedis</taxon>
        <taxon>Mucoromycota</taxon>
        <taxon>Glomeromycotina</taxon>
        <taxon>Glomeromycetes</taxon>
        <taxon>Glomerales</taxon>
        <taxon>Glomeraceae</taxon>
        <taxon>Glomus</taxon>
    </lineage>
</organism>
<gene>
    <name evidence="1" type="ORF">C1645_733508</name>
</gene>
<dbReference type="Gene3D" id="2.60.40.640">
    <property type="match status" value="1"/>
</dbReference>
<reference evidence="1 2" key="1">
    <citation type="submission" date="2018-06" db="EMBL/GenBank/DDBJ databases">
        <title>Comparative genomics reveals the genomic features of Rhizophagus irregularis, R. cerebriforme, R. diaphanum and Gigaspora rosea, and their symbiotic lifestyle signature.</title>
        <authorList>
            <person name="Morin E."/>
            <person name="San Clemente H."/>
            <person name="Chen E.C.H."/>
            <person name="De La Providencia I."/>
            <person name="Hainaut M."/>
            <person name="Kuo A."/>
            <person name="Kohler A."/>
            <person name="Murat C."/>
            <person name="Tang N."/>
            <person name="Roy S."/>
            <person name="Loubradou J."/>
            <person name="Henrissat B."/>
            <person name="Grigoriev I.V."/>
            <person name="Corradi N."/>
            <person name="Roux C."/>
            <person name="Martin F.M."/>
        </authorList>
    </citation>
    <scope>NUCLEOTIDE SEQUENCE [LARGE SCALE GENOMIC DNA]</scope>
    <source>
        <strain evidence="1 2">DAOM 227022</strain>
    </source>
</reference>